<keyword evidence="3" id="KW-1185">Reference proteome</keyword>
<reference evidence="3" key="1">
    <citation type="journal article" date="2019" name="Int. J. Syst. Evol. Microbiol.">
        <title>The Global Catalogue of Microorganisms (GCM) 10K type strain sequencing project: providing services to taxonomists for standard genome sequencing and annotation.</title>
        <authorList>
            <consortium name="The Broad Institute Genomics Platform"/>
            <consortium name="The Broad Institute Genome Sequencing Center for Infectious Disease"/>
            <person name="Wu L."/>
            <person name="Ma J."/>
        </authorList>
    </citation>
    <scope>NUCLEOTIDE SEQUENCE [LARGE SCALE GENOMIC DNA]</scope>
    <source>
        <strain evidence="3">JCM 11496</strain>
    </source>
</reference>
<comment type="caution">
    <text evidence="2">The sequence shown here is derived from an EMBL/GenBank/DDBJ whole genome shotgun (WGS) entry which is preliminary data.</text>
</comment>
<dbReference type="SUPFAM" id="SSF56752">
    <property type="entry name" value="D-aminoacid aminotransferase-like PLP-dependent enzymes"/>
    <property type="match status" value="1"/>
</dbReference>
<dbReference type="InterPro" id="IPR001544">
    <property type="entry name" value="Aminotrans_IV"/>
</dbReference>
<dbReference type="InterPro" id="IPR050571">
    <property type="entry name" value="Class-IV_PLP-Dep_Aminotrnsfr"/>
</dbReference>
<dbReference type="PANTHER" id="PTHR42743">
    <property type="entry name" value="AMINO-ACID AMINOTRANSFERASE"/>
    <property type="match status" value="1"/>
</dbReference>
<organism evidence="2 3">
    <name type="scientific">Arthrobacter flavus</name>
    <dbReference type="NCBI Taxonomy" id="95172"/>
    <lineage>
        <taxon>Bacteria</taxon>
        <taxon>Bacillati</taxon>
        <taxon>Actinomycetota</taxon>
        <taxon>Actinomycetes</taxon>
        <taxon>Micrococcales</taxon>
        <taxon>Micrococcaceae</taxon>
        <taxon>Arthrobacter</taxon>
    </lineage>
</organism>
<dbReference type="PANTHER" id="PTHR42743:SF11">
    <property type="entry name" value="AMINODEOXYCHORISMATE LYASE"/>
    <property type="match status" value="1"/>
</dbReference>
<dbReference type="NCBIfam" id="NF005886">
    <property type="entry name" value="PRK07849.1-1"/>
    <property type="match status" value="1"/>
</dbReference>
<name>A0ABW4Q5M6_9MICC</name>
<dbReference type="GO" id="GO:0008696">
    <property type="term" value="F:4-amino-4-deoxychorismate lyase activity"/>
    <property type="evidence" value="ECO:0007669"/>
    <property type="project" value="UniProtKB-EC"/>
</dbReference>
<dbReference type="Gene3D" id="3.30.470.10">
    <property type="match status" value="1"/>
</dbReference>
<protein>
    <submittedName>
        <fullName evidence="2">Aminodeoxychorismate lyase</fullName>
        <ecNumber evidence="2">4.1.3.38</ecNumber>
    </submittedName>
</protein>
<dbReference type="Pfam" id="PF01063">
    <property type="entry name" value="Aminotran_4"/>
    <property type="match status" value="1"/>
</dbReference>
<sequence length="294" mass="31280">MTVLVFLDPAHDGGRVADASMPQLMATDLGATRGDGIFESLLALNGEARKVQAHLDRLASSARALDLDLPSEDAWRRAITTALDEYAAGARVQADTELAVKLMVTRGVEGADAPTAWVQVAPVPAKTRQQRRDGLAVLFLERGYDSTVAQRAPWLLMGAKTLSYAVNMAAVRYARAHDADDVIFTSSDGKVLEGPTSTVLLAKVRDGVKTLLTPQLESGILPGTSQSALFTVAKAAGWELGYGPLVPADLYDADGVWLISSIRLLAPVNSLDGQSITTTPELTRELSELVAKIS</sequence>
<dbReference type="RefSeq" id="WP_343880167.1">
    <property type="nucleotide sequence ID" value="NZ_BAAAIJ010000047.1"/>
</dbReference>
<evidence type="ECO:0000313" key="2">
    <source>
        <dbReference type="EMBL" id="MFD1846105.1"/>
    </source>
</evidence>
<dbReference type="Proteomes" id="UP001597307">
    <property type="component" value="Unassembled WGS sequence"/>
</dbReference>
<accession>A0ABW4Q5M6</accession>
<dbReference type="NCBIfam" id="NF005887">
    <property type="entry name" value="PRK07849.1-2"/>
    <property type="match status" value="1"/>
</dbReference>
<dbReference type="Gene3D" id="3.20.10.10">
    <property type="entry name" value="D-amino Acid Aminotransferase, subunit A, domain 2"/>
    <property type="match status" value="1"/>
</dbReference>
<comment type="similarity">
    <text evidence="1">Belongs to the class-IV pyridoxal-phosphate-dependent aminotransferase family.</text>
</comment>
<evidence type="ECO:0000256" key="1">
    <source>
        <dbReference type="ARBA" id="ARBA00009320"/>
    </source>
</evidence>
<dbReference type="InterPro" id="IPR043132">
    <property type="entry name" value="BCAT-like_C"/>
</dbReference>
<keyword evidence="2" id="KW-0456">Lyase</keyword>
<dbReference type="InterPro" id="IPR036038">
    <property type="entry name" value="Aminotransferase-like"/>
</dbReference>
<gene>
    <name evidence="2" type="ORF">ACFSFX_05785</name>
</gene>
<dbReference type="EMBL" id="JBHUGA010000011">
    <property type="protein sequence ID" value="MFD1846105.1"/>
    <property type="molecule type" value="Genomic_DNA"/>
</dbReference>
<proteinExistence type="inferred from homology"/>
<dbReference type="EC" id="4.1.3.38" evidence="2"/>
<dbReference type="InterPro" id="IPR043131">
    <property type="entry name" value="BCAT-like_N"/>
</dbReference>
<evidence type="ECO:0000313" key="3">
    <source>
        <dbReference type="Proteomes" id="UP001597307"/>
    </source>
</evidence>